<gene>
    <name evidence="2" type="ORF">ZT3D7_G3263</name>
</gene>
<sequence length="81" mass="8913">MKAVLVVYTVLLAAAHALPTLWEIETPKGTRQYCANSPGTVRYPDKIVTDHCRSLTKAPVLENITGFYLGLSGKRYNDGDC</sequence>
<protein>
    <submittedName>
        <fullName evidence="2">Uncharacterized protein</fullName>
    </submittedName>
</protein>
<accession>A0A1X7RL00</accession>
<keyword evidence="1" id="KW-0732">Signal</keyword>
<organism evidence="2 3">
    <name type="scientific">Zymoseptoria tritici (strain ST99CH_3D7)</name>
    <dbReference type="NCBI Taxonomy" id="1276538"/>
    <lineage>
        <taxon>Eukaryota</taxon>
        <taxon>Fungi</taxon>
        <taxon>Dikarya</taxon>
        <taxon>Ascomycota</taxon>
        <taxon>Pezizomycotina</taxon>
        <taxon>Dothideomycetes</taxon>
        <taxon>Dothideomycetidae</taxon>
        <taxon>Mycosphaerellales</taxon>
        <taxon>Mycosphaerellaceae</taxon>
        <taxon>Zymoseptoria</taxon>
    </lineage>
</organism>
<name>A0A1X7RL00_ZYMT9</name>
<feature type="chain" id="PRO_5012101034" evidence="1">
    <location>
        <begin position="18"/>
        <end position="81"/>
    </location>
</feature>
<reference evidence="2 3" key="1">
    <citation type="submission" date="2016-06" db="EMBL/GenBank/DDBJ databases">
        <authorList>
            <person name="Kjaerup R.B."/>
            <person name="Dalgaard T.S."/>
            <person name="Juul-Madsen H.R."/>
        </authorList>
    </citation>
    <scope>NUCLEOTIDE SEQUENCE [LARGE SCALE GENOMIC DNA]</scope>
</reference>
<evidence type="ECO:0000313" key="3">
    <source>
        <dbReference type="Proteomes" id="UP000215127"/>
    </source>
</evidence>
<proteinExistence type="predicted"/>
<evidence type="ECO:0000256" key="1">
    <source>
        <dbReference type="SAM" id="SignalP"/>
    </source>
</evidence>
<dbReference type="AlphaFoldDB" id="A0A1X7RL00"/>
<feature type="signal peptide" evidence="1">
    <location>
        <begin position="1"/>
        <end position="17"/>
    </location>
</feature>
<dbReference type="EMBL" id="LT853693">
    <property type="protein sequence ID" value="SMQ48114.1"/>
    <property type="molecule type" value="Genomic_DNA"/>
</dbReference>
<keyword evidence="3" id="KW-1185">Reference proteome</keyword>
<dbReference type="Proteomes" id="UP000215127">
    <property type="component" value="Chromosome 2"/>
</dbReference>
<evidence type="ECO:0000313" key="2">
    <source>
        <dbReference type="EMBL" id="SMQ48114.1"/>
    </source>
</evidence>